<comment type="caution">
    <text evidence="1">The sequence shown here is derived from an EMBL/GenBank/DDBJ whole genome shotgun (WGS) entry which is preliminary data.</text>
</comment>
<reference evidence="1 2" key="1">
    <citation type="journal article" date="2018" name="PLoS Genet.">
        <title>Population sequencing reveals clonal diversity and ancestral inbreeding in the grapevine cultivar Chardonnay.</title>
        <authorList>
            <person name="Roach M.J."/>
            <person name="Johnson D.L."/>
            <person name="Bohlmann J."/>
            <person name="van Vuuren H.J."/>
            <person name="Jones S.J."/>
            <person name="Pretorius I.S."/>
            <person name="Schmidt S.A."/>
            <person name="Borneman A.R."/>
        </authorList>
    </citation>
    <scope>NUCLEOTIDE SEQUENCE [LARGE SCALE GENOMIC DNA]</scope>
    <source>
        <strain evidence="2">cv. Chardonnay</strain>
        <tissue evidence="1">Leaf</tissue>
    </source>
</reference>
<evidence type="ECO:0008006" key="3">
    <source>
        <dbReference type="Google" id="ProtNLM"/>
    </source>
</evidence>
<proteinExistence type="predicted"/>
<organism evidence="1 2">
    <name type="scientific">Vitis vinifera</name>
    <name type="common">Grape</name>
    <dbReference type="NCBI Taxonomy" id="29760"/>
    <lineage>
        <taxon>Eukaryota</taxon>
        <taxon>Viridiplantae</taxon>
        <taxon>Streptophyta</taxon>
        <taxon>Embryophyta</taxon>
        <taxon>Tracheophyta</taxon>
        <taxon>Spermatophyta</taxon>
        <taxon>Magnoliopsida</taxon>
        <taxon>eudicotyledons</taxon>
        <taxon>Gunneridae</taxon>
        <taxon>Pentapetalae</taxon>
        <taxon>rosids</taxon>
        <taxon>Vitales</taxon>
        <taxon>Vitaceae</taxon>
        <taxon>Viteae</taxon>
        <taxon>Vitis</taxon>
    </lineage>
</organism>
<dbReference type="Proteomes" id="UP000288805">
    <property type="component" value="Unassembled WGS sequence"/>
</dbReference>
<evidence type="ECO:0000313" key="1">
    <source>
        <dbReference type="EMBL" id="RVW49482.1"/>
    </source>
</evidence>
<accession>A0A438EP73</accession>
<sequence>MHCCAKYFPPAYKDRPSHGFIAYLPTLLAISGTCPKLSWDNTCAPHDTSKISAPMQNIKMQDNESLREFVKRFGQAVLQVEACSMDAVLQIFKRSICPGTPFFESLAKKPPITMDGLIQTSQQIFNARR</sequence>
<protein>
    <recommendedName>
        <fullName evidence="3">Retrotransposon gag domain-containing protein</fullName>
    </recommendedName>
</protein>
<dbReference type="AlphaFoldDB" id="A0A438EP73"/>
<name>A0A438EP73_VITVI</name>
<dbReference type="EMBL" id="QGNW01001226">
    <property type="protein sequence ID" value="RVW49482.1"/>
    <property type="molecule type" value="Genomic_DNA"/>
</dbReference>
<evidence type="ECO:0000313" key="2">
    <source>
        <dbReference type="Proteomes" id="UP000288805"/>
    </source>
</evidence>
<gene>
    <name evidence="1" type="ORF">CK203_111143</name>
</gene>